<evidence type="ECO:0000313" key="3">
    <source>
        <dbReference type="Proteomes" id="UP000318294"/>
    </source>
</evidence>
<dbReference type="OrthoDB" id="5360818at2"/>
<evidence type="ECO:0000313" key="2">
    <source>
        <dbReference type="EMBL" id="TSE33613.1"/>
    </source>
</evidence>
<dbReference type="InterPro" id="IPR019533">
    <property type="entry name" value="Peptidase_S26"/>
</dbReference>
<sequence>MAVLVSNRLFDRLRRRAARSSLAAPLAALAALAVICAGGTAAWAQGWRVNLTPSLPGLLYRVVPIAEAQPGDYVEFCRPLPIGHLPDGPCPDGTARLLKRVIATAGDRVLFTPHDIAVYRGGQEPIVYRAPWQVRDSKGKPLPHPTWGAEILVTPGHVVVIGDHLMSLDSRYFGLVKGE</sequence>
<keyword evidence="3" id="KW-1185">Reference proteome</keyword>
<dbReference type="Proteomes" id="UP000318294">
    <property type="component" value="Unassembled WGS sequence"/>
</dbReference>
<dbReference type="Gene3D" id="2.10.109.10">
    <property type="entry name" value="Umud Fragment, subunit A"/>
    <property type="match status" value="1"/>
</dbReference>
<dbReference type="GO" id="GO:0004252">
    <property type="term" value="F:serine-type endopeptidase activity"/>
    <property type="evidence" value="ECO:0007669"/>
    <property type="project" value="InterPro"/>
</dbReference>
<dbReference type="SUPFAM" id="SSF51306">
    <property type="entry name" value="LexA/Signal peptidase"/>
    <property type="match status" value="1"/>
</dbReference>
<evidence type="ECO:0000259" key="1">
    <source>
        <dbReference type="Pfam" id="PF10502"/>
    </source>
</evidence>
<feature type="domain" description="Peptidase S26" evidence="1">
    <location>
        <begin position="28"/>
        <end position="177"/>
    </location>
</feature>
<dbReference type="GO" id="GO:0006465">
    <property type="term" value="P:signal peptide processing"/>
    <property type="evidence" value="ECO:0007669"/>
    <property type="project" value="InterPro"/>
</dbReference>
<dbReference type="Pfam" id="PF10502">
    <property type="entry name" value="Peptidase_S26"/>
    <property type="match status" value="1"/>
</dbReference>
<gene>
    <name evidence="2" type="ORF">Tchar_01675</name>
</gene>
<protein>
    <submittedName>
        <fullName evidence="2">Conjugative transfer signal peptidase TraF</fullName>
    </submittedName>
</protein>
<dbReference type="EMBL" id="VJON01000026">
    <property type="protein sequence ID" value="TSE33613.1"/>
    <property type="molecule type" value="Genomic_DNA"/>
</dbReference>
<name>A0A554XCR0_9BURK</name>
<reference evidence="2 3" key="1">
    <citation type="submission" date="2019-07" db="EMBL/GenBank/DDBJ databases">
        <title>Tepidimonas charontis SPSP-6 draft genome.</title>
        <authorList>
            <person name="Da Costa M.S."/>
            <person name="Froufe H.J.C."/>
            <person name="Egas C."/>
            <person name="Albuquerque L."/>
        </authorList>
    </citation>
    <scope>NUCLEOTIDE SEQUENCE [LARGE SCALE GENOMIC DNA]</scope>
    <source>
        <strain evidence="2 3">SPSP-6</strain>
    </source>
</reference>
<dbReference type="InterPro" id="IPR036286">
    <property type="entry name" value="LexA/Signal_pep-like_sf"/>
</dbReference>
<proteinExistence type="predicted"/>
<organism evidence="2 3">
    <name type="scientific">Tepidimonas charontis</name>
    <dbReference type="NCBI Taxonomy" id="2267262"/>
    <lineage>
        <taxon>Bacteria</taxon>
        <taxon>Pseudomonadati</taxon>
        <taxon>Pseudomonadota</taxon>
        <taxon>Betaproteobacteria</taxon>
        <taxon>Burkholderiales</taxon>
        <taxon>Tepidimonas</taxon>
    </lineage>
</organism>
<dbReference type="RefSeq" id="WP_144328622.1">
    <property type="nucleotide sequence ID" value="NZ_VJON01000026.1"/>
</dbReference>
<accession>A0A554XCR0</accession>
<dbReference type="AlphaFoldDB" id="A0A554XCR0"/>
<comment type="caution">
    <text evidence="2">The sequence shown here is derived from an EMBL/GenBank/DDBJ whole genome shotgun (WGS) entry which is preliminary data.</text>
</comment>